<organism evidence="1 2">
    <name type="scientific">Euphydryas editha</name>
    <name type="common">Edith's checkerspot</name>
    <dbReference type="NCBI Taxonomy" id="104508"/>
    <lineage>
        <taxon>Eukaryota</taxon>
        <taxon>Metazoa</taxon>
        <taxon>Ecdysozoa</taxon>
        <taxon>Arthropoda</taxon>
        <taxon>Hexapoda</taxon>
        <taxon>Insecta</taxon>
        <taxon>Pterygota</taxon>
        <taxon>Neoptera</taxon>
        <taxon>Endopterygota</taxon>
        <taxon>Lepidoptera</taxon>
        <taxon>Glossata</taxon>
        <taxon>Ditrysia</taxon>
        <taxon>Papilionoidea</taxon>
        <taxon>Nymphalidae</taxon>
        <taxon>Nymphalinae</taxon>
        <taxon>Euphydryas</taxon>
    </lineage>
</organism>
<evidence type="ECO:0000313" key="1">
    <source>
        <dbReference type="EMBL" id="CAH2090901.1"/>
    </source>
</evidence>
<sequence>MRQHNDSEFIDLLNSLRVGELTTAQVELLCERRHVPLNGEFADGVAVHIFPTLKQVDDYNEKMSKENAKLHRKYQRNG</sequence>
<dbReference type="AlphaFoldDB" id="A0AAU9TUP9"/>
<gene>
    <name evidence="1" type="ORF">EEDITHA_LOCUS6812</name>
</gene>
<protein>
    <submittedName>
        <fullName evidence="1">Uncharacterized protein</fullName>
    </submittedName>
</protein>
<keyword evidence="2" id="KW-1185">Reference proteome</keyword>
<dbReference type="EMBL" id="CAKOGL010000010">
    <property type="protein sequence ID" value="CAH2090901.1"/>
    <property type="molecule type" value="Genomic_DNA"/>
</dbReference>
<proteinExistence type="predicted"/>
<comment type="caution">
    <text evidence="1">The sequence shown here is derived from an EMBL/GenBank/DDBJ whole genome shotgun (WGS) entry which is preliminary data.</text>
</comment>
<evidence type="ECO:0000313" key="2">
    <source>
        <dbReference type="Proteomes" id="UP001153954"/>
    </source>
</evidence>
<accession>A0AAU9TUP9</accession>
<dbReference type="Proteomes" id="UP001153954">
    <property type="component" value="Unassembled WGS sequence"/>
</dbReference>
<reference evidence="1" key="1">
    <citation type="submission" date="2022-03" db="EMBL/GenBank/DDBJ databases">
        <authorList>
            <person name="Tunstrom K."/>
        </authorList>
    </citation>
    <scope>NUCLEOTIDE SEQUENCE</scope>
</reference>
<name>A0AAU9TUP9_EUPED</name>